<proteinExistence type="predicted"/>
<dbReference type="InterPro" id="IPR000801">
    <property type="entry name" value="Esterase-like"/>
</dbReference>
<gene>
    <name evidence="1" type="ORF">NCTC11807_02034</name>
</gene>
<dbReference type="Proteomes" id="UP000255425">
    <property type="component" value="Unassembled WGS sequence"/>
</dbReference>
<evidence type="ECO:0000313" key="1">
    <source>
        <dbReference type="EMBL" id="SUM73204.1"/>
    </source>
</evidence>
<keyword evidence="2" id="KW-1185">Reference proteome</keyword>
<dbReference type="AlphaFoldDB" id="A0A380H678"/>
<organism evidence="1 2">
    <name type="scientific">Staphylococcus saccharolyticus</name>
    <dbReference type="NCBI Taxonomy" id="33028"/>
    <lineage>
        <taxon>Bacteria</taxon>
        <taxon>Bacillati</taxon>
        <taxon>Bacillota</taxon>
        <taxon>Bacilli</taxon>
        <taxon>Bacillales</taxon>
        <taxon>Staphylococcaceae</taxon>
        <taxon>Staphylococcus</taxon>
    </lineage>
</organism>
<accession>A0A380H678</accession>
<protein>
    <submittedName>
        <fullName evidence="1">Acetyl esterase</fullName>
    </submittedName>
</protein>
<sequence>MTALTYPTIFSQAAILSPMYDKNIKLKIENCNNKEQLTLWHAIGLEEEDFTLPTNGQRANFLTPNRELSKLIVSENIDYYKELDGDHSWKSWNPLLSDILKYFLSDAIQD</sequence>
<name>A0A380H678_9STAP</name>
<dbReference type="Pfam" id="PF00756">
    <property type="entry name" value="Esterase"/>
    <property type="match status" value="1"/>
</dbReference>
<evidence type="ECO:0000313" key="2">
    <source>
        <dbReference type="Proteomes" id="UP000255425"/>
    </source>
</evidence>
<dbReference type="Gene3D" id="3.40.50.1820">
    <property type="entry name" value="alpha/beta hydrolase"/>
    <property type="match status" value="1"/>
</dbReference>
<dbReference type="InterPro" id="IPR029058">
    <property type="entry name" value="AB_hydrolase_fold"/>
</dbReference>
<reference evidence="1 2" key="1">
    <citation type="submission" date="2018-06" db="EMBL/GenBank/DDBJ databases">
        <authorList>
            <consortium name="Pathogen Informatics"/>
            <person name="Doyle S."/>
        </authorList>
    </citation>
    <scope>NUCLEOTIDE SEQUENCE [LARGE SCALE GENOMIC DNA]</scope>
    <source>
        <strain evidence="1 2">NCTC11807</strain>
    </source>
</reference>
<dbReference type="EMBL" id="UHDZ01000001">
    <property type="protein sequence ID" value="SUM73204.1"/>
    <property type="molecule type" value="Genomic_DNA"/>
</dbReference>